<dbReference type="InterPro" id="IPR000477">
    <property type="entry name" value="RT_dom"/>
</dbReference>
<dbReference type="Pfam" id="PF00078">
    <property type="entry name" value="RVT_1"/>
    <property type="match status" value="1"/>
</dbReference>
<dbReference type="GO" id="GO:0003824">
    <property type="term" value="F:catalytic activity"/>
    <property type="evidence" value="ECO:0007669"/>
    <property type="project" value="InterPro"/>
</dbReference>
<dbReference type="Ensembl" id="ENSCCRT00015039128.1">
    <property type="protein sequence ID" value="ENSCCRP00015037822.1"/>
    <property type="gene ID" value="ENSCCRG00015015760.1"/>
</dbReference>
<sequence>MGPSLCFGFLLILLFFSFSYLIMDVLRVGSLNVNGIRDRNKWLLLKESIKLKEISVMFLQETHSDVNNEVDWGLWSDGKFVLSHGTNLSAGVAILFSADLNVRILSINELENGRLLLIKAKIKERSFVFVNIYAPNIGKDRIKLFISQEDFLIIGGDFNCTLDFVIDRNGEEPHPASAKVLKAMITQLGLVDVWREKNKNVRQYSWIKAAVGRISAARLDRFYLHNNQCNRVIGAYITPCIISDHQLITVNIILSETKPQFFYWRFDIKLIQDVNFYENFKLFWNCWVEAKNDYDNLLQWWEIGKTQIKLFCQQFVAHTSCKIKYEIKKLENDISKIQNMLIDQNVMNLREDLSQRRQELSNMLNKRVKSALVSSHFVSLQDMDAPTKYFFNLNKKFNHTTNYMHALRTPDGNLTSDPLEMRRLAVDFYVDLYAKECTGNVVADELFSNLPTLDEGNAKNLDSDLTFEEVTKAVNQLSSGRAPGIDGIPAEFYKTFWGIIGRDFLQVLQESYKAKVLPKSCQRAVLSLIPKKGDLCLLKNWRPVAVLCSDYKILSKCLANRLKCVLDVLIQKDQTYCIPKRSIYDNLFLMRDIMDYARIYNVDFGVLSLDQEKAFDRVDHNYLFKVLECYGFGEHFLSWIRILYTDAVSMVKIGGGLSVPILMKRGIRQGCPMSGQLYALAIEPLLYLLRTKLTGILVSERPEAEAIKLSAYADDITVMVRNKYDVQVLKEALKIYEGASSAKLNWEKTEALWCGSERSPLPELPENVKWGKTGIKFLGVYLGKEEYRMKNWEGLVEGVLAKLSKWKWLLPQLSYRGRVLIANNLIASTLWHKLMVLDPPRNIIEDIQKNLVKFFWSGQHWLKAAILYLPVHEGGQGLIDIFSRIAVFRLQVAQRLLYYQHQQWMDVACALLRKNRRMGLDKQLFVMSLEGIDSEGLTIFYQGVLQAWQTLSFSREWDESNHWVYEEPLFFNPLISVELLCSATVRSAMLKAGVSKICHLRRGLNWIPAEVLTRMLGFRSERIIEKLLHDLEEVFPAPIRDFMKVSHVENCNDGGKAWFPELHVSIKKEDWQEDDRKLLSLDTPELNHFSILNRQTLYRACVKTINYQHLKTVRDIKWTTVFESGSSPKGSWRSLYKRPIEKRVGDLQWRVVHGILATNRHKALLNGSDDEGCPFCGVSETVFHIFIECPRLDQILGLMESWSVQFTGNFNQELFIFGPKYLKQKKSKVVLLNFLYGAAKLAIWCTRKNKVEGRENVDAILMMRGFIKKRLIMEYAFYSLINNVNFFFHVWGVDGFLCEADDQGDLVFNF</sequence>
<feature type="domain" description="Reverse transcriptase" evidence="1">
    <location>
        <begin position="510"/>
        <end position="782"/>
    </location>
</feature>
<accession>A0A8C1YXL3</accession>
<organism evidence="2 3">
    <name type="scientific">Cyprinus carpio</name>
    <name type="common">Common carp</name>
    <dbReference type="NCBI Taxonomy" id="7962"/>
    <lineage>
        <taxon>Eukaryota</taxon>
        <taxon>Metazoa</taxon>
        <taxon>Chordata</taxon>
        <taxon>Craniata</taxon>
        <taxon>Vertebrata</taxon>
        <taxon>Euteleostomi</taxon>
        <taxon>Actinopterygii</taxon>
        <taxon>Neopterygii</taxon>
        <taxon>Teleostei</taxon>
        <taxon>Ostariophysi</taxon>
        <taxon>Cypriniformes</taxon>
        <taxon>Cyprinidae</taxon>
        <taxon>Cyprininae</taxon>
        <taxon>Cyprinus</taxon>
    </lineage>
</organism>
<dbReference type="Pfam" id="PF03372">
    <property type="entry name" value="Exo_endo_phos"/>
    <property type="match status" value="1"/>
</dbReference>
<dbReference type="SUPFAM" id="SSF56672">
    <property type="entry name" value="DNA/RNA polymerases"/>
    <property type="match status" value="1"/>
</dbReference>
<dbReference type="InterPro" id="IPR036691">
    <property type="entry name" value="Endo/exonu/phosph_ase_sf"/>
</dbReference>
<evidence type="ECO:0000313" key="2">
    <source>
        <dbReference type="Ensembl" id="ENSCCRP00015037822.1"/>
    </source>
</evidence>
<dbReference type="InterPro" id="IPR005135">
    <property type="entry name" value="Endo/exonuclease/phosphatase"/>
</dbReference>
<dbReference type="PANTHER" id="PTHR19446">
    <property type="entry name" value="REVERSE TRANSCRIPTASES"/>
    <property type="match status" value="1"/>
</dbReference>
<dbReference type="CDD" id="cd01650">
    <property type="entry name" value="RT_nLTR_like"/>
    <property type="match status" value="1"/>
</dbReference>
<dbReference type="CDD" id="cd09076">
    <property type="entry name" value="L1-EN"/>
    <property type="match status" value="1"/>
</dbReference>
<dbReference type="PROSITE" id="PS50878">
    <property type="entry name" value="RT_POL"/>
    <property type="match status" value="1"/>
</dbReference>
<proteinExistence type="predicted"/>
<evidence type="ECO:0000259" key="1">
    <source>
        <dbReference type="PROSITE" id="PS50878"/>
    </source>
</evidence>
<dbReference type="Gene3D" id="3.60.10.10">
    <property type="entry name" value="Endonuclease/exonuclease/phosphatase"/>
    <property type="match status" value="1"/>
</dbReference>
<protein>
    <recommendedName>
        <fullName evidence="1">Reverse transcriptase domain-containing protein</fullName>
    </recommendedName>
</protein>
<reference evidence="2" key="1">
    <citation type="submission" date="2025-08" db="UniProtKB">
        <authorList>
            <consortium name="Ensembl"/>
        </authorList>
    </citation>
    <scope>IDENTIFICATION</scope>
</reference>
<name>A0A8C1YXL3_CYPCA</name>
<dbReference type="SUPFAM" id="SSF56219">
    <property type="entry name" value="DNase I-like"/>
    <property type="match status" value="1"/>
</dbReference>
<evidence type="ECO:0000313" key="3">
    <source>
        <dbReference type="Proteomes" id="UP000694700"/>
    </source>
</evidence>
<dbReference type="InterPro" id="IPR043502">
    <property type="entry name" value="DNA/RNA_pol_sf"/>
</dbReference>
<dbReference type="Proteomes" id="UP000694700">
    <property type="component" value="Unplaced"/>
</dbReference>